<keyword evidence="3" id="KW-1185">Reference proteome</keyword>
<dbReference type="EMBL" id="JANIDW010000001">
    <property type="protein sequence ID" value="MCX5614232.1"/>
    <property type="molecule type" value="Genomic_DNA"/>
</dbReference>
<comment type="caution">
    <text evidence="2">The sequence shown here is derived from an EMBL/GenBank/DDBJ whole genome shotgun (WGS) entry which is preliminary data.</text>
</comment>
<dbReference type="RefSeq" id="WP_266106419.1">
    <property type="nucleotide sequence ID" value="NZ_JANIDW010000001.1"/>
</dbReference>
<protein>
    <submittedName>
        <fullName evidence="2">Uncharacterized protein</fullName>
    </submittedName>
</protein>
<reference evidence="2 3" key="1">
    <citation type="submission" date="2022-07" db="EMBL/GenBank/DDBJ databases">
        <title>Bombella genomes.</title>
        <authorList>
            <person name="Harer L."/>
            <person name="Styblova S."/>
            <person name="Ehrmann M."/>
        </authorList>
    </citation>
    <scope>NUCLEOTIDE SEQUENCE [LARGE SCALE GENOMIC DNA]</scope>
    <source>
        <strain evidence="2 3">TMW 2.2558</strain>
    </source>
</reference>
<gene>
    <name evidence="2" type="ORF">NQF64_03075</name>
</gene>
<dbReference type="Proteomes" id="UP001165648">
    <property type="component" value="Unassembled WGS sequence"/>
</dbReference>
<evidence type="ECO:0000313" key="2">
    <source>
        <dbReference type="EMBL" id="MCX5614232.1"/>
    </source>
</evidence>
<evidence type="ECO:0000313" key="3">
    <source>
        <dbReference type="Proteomes" id="UP001165648"/>
    </source>
</evidence>
<accession>A0ABT3W5B2</accession>
<organism evidence="2 3">
    <name type="scientific">Bombella saccharophila</name>
    <dbReference type="NCBI Taxonomy" id="2967338"/>
    <lineage>
        <taxon>Bacteria</taxon>
        <taxon>Pseudomonadati</taxon>
        <taxon>Pseudomonadota</taxon>
        <taxon>Alphaproteobacteria</taxon>
        <taxon>Acetobacterales</taxon>
        <taxon>Acetobacteraceae</taxon>
        <taxon>Bombella</taxon>
    </lineage>
</organism>
<name>A0ABT3W5B2_9PROT</name>
<sequence>MAQKAFRVADRAAASSSSQQGPATIIPFRQKLLPHHRRYLAHWLTASQPMGILDASIESTQDSPSPLIVIWVRENADPAYLIRLDGHQDGHQWVLIDCLREHELGRYKNLNMALHTIRPVLPLPEEAAASC</sequence>
<feature type="region of interest" description="Disordered" evidence="1">
    <location>
        <begin position="1"/>
        <end position="21"/>
    </location>
</feature>
<evidence type="ECO:0000256" key="1">
    <source>
        <dbReference type="SAM" id="MobiDB-lite"/>
    </source>
</evidence>
<proteinExistence type="predicted"/>